<reference evidence="4 5" key="1">
    <citation type="submission" date="2024-09" db="EMBL/GenBank/DDBJ databases">
        <title>Draft genome sequence of multifaceted antimicrobials producing Streptomyces sp. strain FH1.</title>
        <authorList>
            <person name="Hassan F."/>
            <person name="Ali H."/>
            <person name="Hassan N."/>
            <person name="Nawaz A."/>
        </authorList>
    </citation>
    <scope>NUCLEOTIDE SEQUENCE [LARGE SCALE GENOMIC DNA]</scope>
    <source>
        <strain evidence="4 5">FH1</strain>
    </source>
</reference>
<name>A0ABV4ZS11_9ACTN</name>
<evidence type="ECO:0000256" key="2">
    <source>
        <dbReference type="SAM" id="SignalP"/>
    </source>
</evidence>
<dbReference type="PANTHER" id="PTHR10837">
    <property type="entry name" value="PEPTIDYLARGININE DEIMINASE"/>
    <property type="match status" value="1"/>
</dbReference>
<gene>
    <name evidence="4" type="ORF">ACE11A_19720</name>
</gene>
<dbReference type="Proteomes" id="UP001577267">
    <property type="component" value="Unassembled WGS sequence"/>
</dbReference>
<evidence type="ECO:0000313" key="5">
    <source>
        <dbReference type="Proteomes" id="UP001577267"/>
    </source>
</evidence>
<feature type="domain" description="Protein-arginine deiminase C-terminal" evidence="3">
    <location>
        <begin position="454"/>
        <end position="577"/>
    </location>
</feature>
<dbReference type="Gene3D" id="3.75.10.10">
    <property type="entry name" value="L-arginine/glycine Amidinotransferase, Chain A"/>
    <property type="match status" value="1"/>
</dbReference>
<dbReference type="Pfam" id="PF03068">
    <property type="entry name" value="PAD"/>
    <property type="match status" value="2"/>
</dbReference>
<proteinExistence type="predicted"/>
<comment type="caution">
    <text evidence="4">The sequence shown here is derived from an EMBL/GenBank/DDBJ whole genome shotgun (WGS) entry which is preliminary data.</text>
</comment>
<evidence type="ECO:0000259" key="3">
    <source>
        <dbReference type="Pfam" id="PF03068"/>
    </source>
</evidence>
<dbReference type="EMBL" id="JBHGBT010000019">
    <property type="protein sequence ID" value="MFB4196570.1"/>
    <property type="molecule type" value="Genomic_DNA"/>
</dbReference>
<evidence type="ECO:0000313" key="4">
    <source>
        <dbReference type="EMBL" id="MFB4196570.1"/>
    </source>
</evidence>
<dbReference type="InterPro" id="IPR013530">
    <property type="entry name" value="PAD_C"/>
</dbReference>
<dbReference type="SUPFAM" id="SSF55909">
    <property type="entry name" value="Pentein"/>
    <property type="match status" value="1"/>
</dbReference>
<feature type="region of interest" description="Disordered" evidence="1">
    <location>
        <begin position="212"/>
        <end position="232"/>
    </location>
</feature>
<organism evidence="4 5">
    <name type="scientific">Streptomyces carpaticus</name>
    <dbReference type="NCBI Taxonomy" id="285558"/>
    <lineage>
        <taxon>Bacteria</taxon>
        <taxon>Bacillati</taxon>
        <taxon>Actinomycetota</taxon>
        <taxon>Actinomycetes</taxon>
        <taxon>Kitasatosporales</taxon>
        <taxon>Streptomycetaceae</taxon>
        <taxon>Streptomyces</taxon>
    </lineage>
</organism>
<dbReference type="PANTHER" id="PTHR10837:SF8">
    <property type="entry name" value="PROTEIN-ARGININE DEIMINASE"/>
    <property type="match status" value="1"/>
</dbReference>
<keyword evidence="2" id="KW-0732">Signal</keyword>
<accession>A0ABV4ZS11</accession>
<dbReference type="RefSeq" id="WP_375064578.1">
    <property type="nucleotide sequence ID" value="NZ_JBHGBT010000019.1"/>
</dbReference>
<protein>
    <submittedName>
        <fullName evidence="4">Protein-arginine deiminase family protein</fullName>
    </submittedName>
</protein>
<evidence type="ECO:0000256" key="1">
    <source>
        <dbReference type="SAM" id="MobiDB-lite"/>
    </source>
</evidence>
<dbReference type="PROSITE" id="PS51257">
    <property type="entry name" value="PROKAR_LIPOPROTEIN"/>
    <property type="match status" value="1"/>
</dbReference>
<dbReference type="InterPro" id="IPR004303">
    <property type="entry name" value="PAD"/>
</dbReference>
<feature type="domain" description="Protein-arginine deiminase C-terminal" evidence="3">
    <location>
        <begin position="184"/>
        <end position="440"/>
    </location>
</feature>
<sequence length="578" mass="60440">MKLLLPARRLRAAAATVSLAALAGTGLTGCATGPAAPTAVLSAAVPLVLPNLDDSAGRCPALGADGERLSDDALAACHDAADERVSGPEDALDLAPLEVAAVPDAGEAAYATVTVDAAAAPYTRLFVRDGDTYTPLGPDGRLAADRLRAGVHLALEATDPVRDPAVWDGTIDVTLEVTDGGRTARDAARLRVAPLILTHDLLPLDRLVISDNGTSPQDAEREGYDPTRPAAPVEKGEDVFRTELTAALEQAGLEGRLMEYPTGGDRWMRDQFITGYFAVPTPDGGVRRMSVLLRSADVMPEGSTAEFPLRDAGRPAFSVLRGPGTAVLQEYTAERVGDGERAQLWGSFSSTGNFLVAPPDEQWPAGRVLYGSDGGDAAPDAAFVRLLEAQREQAPLAVDTSWLGVGHIDEFLSFVPAGTPRGWAAVVADPERGLELAESDDPAVLAGTRLAVAGVDAALEVLRTELALTDEEIIRVPALFERLEVPGYPRQDIVANALPAVVNGVETGTGTGTFLAPDPRHAGFRAATEEAFAAAGASGVAWVDAWEYAFAVGTVGGDLHCVTNALRDLSAAGPWWEK</sequence>
<feature type="chain" id="PRO_5047026852" evidence="2">
    <location>
        <begin position="24"/>
        <end position="578"/>
    </location>
</feature>
<feature type="signal peptide" evidence="2">
    <location>
        <begin position="1"/>
        <end position="23"/>
    </location>
</feature>
<keyword evidence="5" id="KW-1185">Reference proteome</keyword>